<proteinExistence type="predicted"/>
<evidence type="ECO:0000256" key="1">
    <source>
        <dbReference type="SAM" id="Phobius"/>
    </source>
</evidence>
<gene>
    <name evidence="4" type="ORF">HH214_06905</name>
</gene>
<keyword evidence="2" id="KW-0732">Signal</keyword>
<dbReference type="Pfam" id="PF14257">
    <property type="entry name" value="DUF4349"/>
    <property type="match status" value="1"/>
</dbReference>
<reference evidence="4 5" key="1">
    <citation type="submission" date="2020-04" db="EMBL/GenBank/DDBJ databases">
        <title>Genome sequencing of novel species.</title>
        <authorList>
            <person name="Heo J."/>
            <person name="Kim S.-J."/>
            <person name="Kim J.-S."/>
            <person name="Hong S.-B."/>
            <person name="Kwon S.-W."/>
        </authorList>
    </citation>
    <scope>NUCLEOTIDE SEQUENCE [LARGE SCALE GENOMIC DNA]</scope>
    <source>
        <strain evidence="4 5">F39-2</strain>
    </source>
</reference>
<dbReference type="RefSeq" id="WP_169606626.1">
    <property type="nucleotide sequence ID" value="NZ_CP051682.1"/>
</dbReference>
<organism evidence="4 5">
    <name type="scientific">Mucilaginibacter robiniae</name>
    <dbReference type="NCBI Taxonomy" id="2728022"/>
    <lineage>
        <taxon>Bacteria</taxon>
        <taxon>Pseudomonadati</taxon>
        <taxon>Bacteroidota</taxon>
        <taxon>Sphingobacteriia</taxon>
        <taxon>Sphingobacteriales</taxon>
        <taxon>Sphingobacteriaceae</taxon>
        <taxon>Mucilaginibacter</taxon>
    </lineage>
</organism>
<accession>A0A7L5DZG8</accession>
<dbReference type="PROSITE" id="PS51257">
    <property type="entry name" value="PROKAR_LIPOPROTEIN"/>
    <property type="match status" value="1"/>
</dbReference>
<feature type="transmembrane region" description="Helical" evidence="1">
    <location>
        <begin position="254"/>
        <end position="275"/>
    </location>
</feature>
<dbReference type="InterPro" id="IPR025645">
    <property type="entry name" value="DUF4349"/>
</dbReference>
<dbReference type="EMBL" id="CP051682">
    <property type="protein sequence ID" value="QJD95618.1"/>
    <property type="molecule type" value="Genomic_DNA"/>
</dbReference>
<name>A0A7L5DZG8_9SPHI</name>
<sequence length="291" mass="32443">MKMSNLLVLLAALCLLGACKGSPDRYESLNKADSASITTDSINTDSVQSRLVKTAAMEMKVADVQKSCESITHLTRSYHGLVMHHHMKAVTEGSQRIHLNKDSILLVSAFSTAADMTVRIPSDSLEQFVSQVGHMGLRVDVRQMDVEDKTLDYLEASLKQSNRSQIVHQQNTGKLKFEDPTQVVTLKDDITSEKIANKRIDAAVKNSVVDISLYQNNTIMKETIANDDTDNYRISFWSRIGLALSSGLTMFTDVVVLLTNLWLFAIAGGLIWLLVKWYKRKRLPTSPALKI</sequence>
<keyword evidence="1" id="KW-0472">Membrane</keyword>
<feature type="signal peptide" evidence="2">
    <location>
        <begin position="1"/>
        <end position="20"/>
    </location>
</feature>
<dbReference type="KEGG" id="mrob:HH214_06905"/>
<dbReference type="AlphaFoldDB" id="A0A7L5DZG8"/>
<protein>
    <submittedName>
        <fullName evidence="4">DUF4349 domain-containing protein</fullName>
    </submittedName>
</protein>
<evidence type="ECO:0000313" key="5">
    <source>
        <dbReference type="Proteomes" id="UP000503278"/>
    </source>
</evidence>
<evidence type="ECO:0000313" key="4">
    <source>
        <dbReference type="EMBL" id="QJD95618.1"/>
    </source>
</evidence>
<feature type="chain" id="PRO_5029875940" evidence="2">
    <location>
        <begin position="21"/>
        <end position="291"/>
    </location>
</feature>
<keyword evidence="1" id="KW-1133">Transmembrane helix</keyword>
<feature type="domain" description="DUF4349" evidence="3">
    <location>
        <begin position="50"/>
        <end position="155"/>
    </location>
</feature>
<evidence type="ECO:0000259" key="3">
    <source>
        <dbReference type="Pfam" id="PF14257"/>
    </source>
</evidence>
<evidence type="ECO:0000256" key="2">
    <source>
        <dbReference type="SAM" id="SignalP"/>
    </source>
</evidence>
<keyword evidence="1" id="KW-0812">Transmembrane</keyword>
<dbReference type="Proteomes" id="UP000503278">
    <property type="component" value="Chromosome"/>
</dbReference>
<keyword evidence="5" id="KW-1185">Reference proteome</keyword>